<keyword evidence="2" id="KW-1185">Reference proteome</keyword>
<dbReference type="Pfam" id="PF17175">
    <property type="entry name" value="MOLO1"/>
    <property type="match status" value="1"/>
</dbReference>
<dbReference type="AlphaFoldDB" id="A0AA89CBV8"/>
<dbReference type="PANTHER" id="PTHR33748">
    <property type="entry name" value="PROTEIN CBG04600"/>
    <property type="match status" value="1"/>
</dbReference>
<dbReference type="PANTHER" id="PTHR33748:SF5">
    <property type="entry name" value="GROUND-LIKE DOMAIN-CONTAINING PROTEIN"/>
    <property type="match status" value="1"/>
</dbReference>
<dbReference type="Gene3D" id="3.10.310.50">
    <property type="match status" value="1"/>
</dbReference>
<evidence type="ECO:0000313" key="2">
    <source>
        <dbReference type="Proteomes" id="UP001186944"/>
    </source>
</evidence>
<accession>A0AA89CBV8</accession>
<gene>
    <name evidence="1" type="ORF">FSP39_014703</name>
</gene>
<organism evidence="1 2">
    <name type="scientific">Pinctada imbricata</name>
    <name type="common">Atlantic pearl-oyster</name>
    <name type="synonym">Pinctada martensii</name>
    <dbReference type="NCBI Taxonomy" id="66713"/>
    <lineage>
        <taxon>Eukaryota</taxon>
        <taxon>Metazoa</taxon>
        <taxon>Spiralia</taxon>
        <taxon>Lophotrochozoa</taxon>
        <taxon>Mollusca</taxon>
        <taxon>Bivalvia</taxon>
        <taxon>Autobranchia</taxon>
        <taxon>Pteriomorphia</taxon>
        <taxon>Pterioida</taxon>
        <taxon>Pterioidea</taxon>
        <taxon>Pteriidae</taxon>
        <taxon>Pinctada</taxon>
    </lineage>
</organism>
<comment type="caution">
    <text evidence="1">The sequence shown here is derived from an EMBL/GenBank/DDBJ whole genome shotgun (WGS) entry which is preliminary data.</text>
</comment>
<sequence>MAVALSITQIYLKIVYAFVFHGYVEIVYFNLSTQLEYACNITSPQGFWGKDEYPNPRKDVNYCGRNCTKSWVCDPAGILTSHQADDLDRTLDRIATSGNCRCTQCTSNEGHYIYVALMSRMKISEGQTKEMEAYAFSEHLKEKWMGGTCGNIVVIVVSTEDKQMPTNPGSEASAILTLECIKLIYNEVKPLVKTRGYYSALKSMIRRYKYSLKTLTFIPLGECHCWWTRSPRGHM</sequence>
<dbReference type="GO" id="GO:0005892">
    <property type="term" value="C:acetylcholine-gated channel complex"/>
    <property type="evidence" value="ECO:0007669"/>
    <property type="project" value="InterPro"/>
</dbReference>
<reference evidence="1" key="1">
    <citation type="submission" date="2019-08" db="EMBL/GenBank/DDBJ databases">
        <title>The improved chromosome-level genome for the pearl oyster Pinctada fucata martensii using PacBio sequencing and Hi-C.</title>
        <authorList>
            <person name="Zheng Z."/>
        </authorList>
    </citation>
    <scope>NUCLEOTIDE SEQUENCE</scope>
    <source>
        <strain evidence="1">ZZ-2019</strain>
        <tissue evidence="1">Adductor muscle</tissue>
    </source>
</reference>
<protein>
    <submittedName>
        <fullName evidence="1">Uncharacterized protein</fullName>
    </submittedName>
</protein>
<dbReference type="InterPro" id="IPR033438">
    <property type="entry name" value="MOLO1"/>
</dbReference>
<evidence type="ECO:0000313" key="1">
    <source>
        <dbReference type="EMBL" id="KAK3108747.1"/>
    </source>
</evidence>
<dbReference type="Proteomes" id="UP001186944">
    <property type="component" value="Unassembled WGS sequence"/>
</dbReference>
<dbReference type="EMBL" id="VSWD01000001">
    <property type="protein sequence ID" value="KAK3108747.1"/>
    <property type="molecule type" value="Genomic_DNA"/>
</dbReference>
<name>A0AA89CBV8_PINIB</name>
<proteinExistence type="predicted"/>